<sequence>MKATEAKLLDFLKKSPQFIIPIYQRTYSWNEPQCQQLWDDILRAGSDDNIGGHFIGSVVYIEQGLYQVSSQSPLLVIDGQQRLATAMLIIEALCRHLGEEEPIDGFSAKKLRNYYLLNPLEDGERGFKLLLTQTDKDSLLALLRQKPWPAQPSLRIQENFAFFEQKVKTLTNLKPLCQGLAKLIIVDIALSRDQDNPQLIFESMNSTGRALSQADLIRNFVLMGLEPEHQTRLYEDHWRPMEVAFGQEGYGEHFDWFMRHYLTVRTGELPKIGDVYEAFKAFARTPEQSAAGVDALVADIHTFGGYYCAMALGQETDKRLAEAFQDLRELKVDVAYPFLLQLYDDYAKDQLSSDDFIAAVRLVEAYVFRRAVCAIPTNSLNKTFANFGRALKKDRYLESIQAHFLGLPSYRRFPNDEEFKRELSVRDLYNFRSRSYWLRRLENHGRKERVPVDEYTIEHILPQNENLSAKWREALGSDWQRVQESWLHTLGNLTLTGYNTEYSDRPFAEKRDMQGGFKQSPLRLNEGLGALDTWNEEAIQTRAQRLAAQAVTVWQAPALSAETLATYRQASPASVSYDLSDHPQLATGSPMRALFDALRKEVMALDPGVTEEVLKLYVAFKAETNFVDVVPQKSRLRLSLNMAFHELHDPKGEAKDVTNLGRWGNGDVEVGLTSLDELPYVMGLVRQAFEKQMGNGGGNT</sequence>
<dbReference type="InterPro" id="IPR011089">
    <property type="entry name" value="GmrSD_C"/>
</dbReference>
<evidence type="ECO:0000259" key="3">
    <source>
        <dbReference type="Pfam" id="PF18899"/>
    </source>
</evidence>
<evidence type="ECO:0000313" key="4">
    <source>
        <dbReference type="EMBL" id="KAA6183555.1"/>
    </source>
</evidence>
<dbReference type="Proteomes" id="UP000322981">
    <property type="component" value="Unassembled WGS sequence"/>
</dbReference>
<organism evidence="4 5">
    <name type="scientific">Thiohalocapsa marina</name>
    <dbReference type="NCBI Taxonomy" id="424902"/>
    <lineage>
        <taxon>Bacteria</taxon>
        <taxon>Pseudomonadati</taxon>
        <taxon>Pseudomonadota</taxon>
        <taxon>Gammaproteobacteria</taxon>
        <taxon>Chromatiales</taxon>
        <taxon>Chromatiaceae</taxon>
        <taxon>Thiohalocapsa</taxon>
    </lineage>
</organism>
<name>A0A5M8FM78_9GAMM</name>
<dbReference type="AlphaFoldDB" id="A0A5M8FM78"/>
<dbReference type="PANTHER" id="PTHR35149:SF2">
    <property type="entry name" value="DUF262 DOMAIN-CONTAINING PROTEIN"/>
    <property type="match status" value="1"/>
</dbReference>
<feature type="domain" description="GmrSD restriction endonucleases N-terminal" evidence="1">
    <location>
        <begin position="10"/>
        <end position="221"/>
    </location>
</feature>
<dbReference type="OrthoDB" id="9798761at2"/>
<keyword evidence="5" id="KW-1185">Reference proteome</keyword>
<gene>
    <name evidence="4" type="ORF">F2Q65_15280</name>
</gene>
<dbReference type="PANTHER" id="PTHR35149">
    <property type="entry name" value="SLL5132 PROTEIN"/>
    <property type="match status" value="1"/>
</dbReference>
<protein>
    <submittedName>
        <fullName evidence="4">DUF262 domain-containing protein</fullName>
    </submittedName>
</protein>
<feature type="domain" description="DUF5655" evidence="3">
    <location>
        <begin position="590"/>
        <end position="690"/>
    </location>
</feature>
<evidence type="ECO:0000259" key="1">
    <source>
        <dbReference type="Pfam" id="PF03235"/>
    </source>
</evidence>
<proteinExistence type="predicted"/>
<dbReference type="Pfam" id="PF18899">
    <property type="entry name" value="DUF5655"/>
    <property type="match status" value="1"/>
</dbReference>
<feature type="domain" description="GmrSD restriction endonucleases C-terminal" evidence="2">
    <location>
        <begin position="414"/>
        <end position="548"/>
    </location>
</feature>
<accession>A0A5M8FM78</accession>
<dbReference type="EMBL" id="VWXX01000031">
    <property type="protein sequence ID" value="KAA6183555.1"/>
    <property type="molecule type" value="Genomic_DNA"/>
</dbReference>
<dbReference type="RefSeq" id="WP_150094280.1">
    <property type="nucleotide sequence ID" value="NZ_VWXX01000031.1"/>
</dbReference>
<evidence type="ECO:0000313" key="5">
    <source>
        <dbReference type="Proteomes" id="UP000322981"/>
    </source>
</evidence>
<dbReference type="Pfam" id="PF07510">
    <property type="entry name" value="GmrSD_C"/>
    <property type="match status" value="1"/>
</dbReference>
<dbReference type="Pfam" id="PF03235">
    <property type="entry name" value="GmrSD_N"/>
    <property type="match status" value="1"/>
</dbReference>
<reference evidence="4 5" key="1">
    <citation type="submission" date="2019-09" db="EMBL/GenBank/DDBJ databases">
        <title>Whole-genome sequence of the purple sulfur bacterium Thiohalocapsa marina DSM 19078.</title>
        <authorList>
            <person name="Kyndt J.A."/>
            <person name="Meyer T.E."/>
        </authorList>
    </citation>
    <scope>NUCLEOTIDE SEQUENCE [LARGE SCALE GENOMIC DNA]</scope>
    <source>
        <strain evidence="4 5">DSM 19078</strain>
    </source>
</reference>
<dbReference type="InterPro" id="IPR043714">
    <property type="entry name" value="DUF5655"/>
</dbReference>
<evidence type="ECO:0000259" key="2">
    <source>
        <dbReference type="Pfam" id="PF07510"/>
    </source>
</evidence>
<dbReference type="InterPro" id="IPR004919">
    <property type="entry name" value="GmrSD_N"/>
</dbReference>
<comment type="caution">
    <text evidence="4">The sequence shown here is derived from an EMBL/GenBank/DDBJ whole genome shotgun (WGS) entry which is preliminary data.</text>
</comment>